<evidence type="ECO:0000313" key="2">
    <source>
        <dbReference type="Proteomes" id="UP000478052"/>
    </source>
</evidence>
<sequence>MNDIFGLIEFIQFATDEEEVPIRKYIRDNTNPMEVYTSLEVYRRYRFSKEIVRDKLMSMIIIEDRRNNRGLPIPPLFQILTLLRFYRTSNFQYLDSSHQLPYRTFSNKYLPIIIQEHFFFKSRINQSTISRIITHLSKIMASNAKNYVHFPRNAMNGKLYRINFIKYTKCLELVGALIVLTLKFRTQAVRIRKCIETERAVCGPSMEFMDIVVRWPGSYHD</sequence>
<reference evidence="1 2" key="1">
    <citation type="submission" date="2019-08" db="EMBL/GenBank/DDBJ databases">
        <title>Whole genome of Aphis craccivora.</title>
        <authorList>
            <person name="Voronova N.V."/>
            <person name="Shulinski R.S."/>
            <person name="Bandarenka Y.V."/>
            <person name="Zhorov D.G."/>
            <person name="Warner D."/>
        </authorList>
    </citation>
    <scope>NUCLEOTIDE SEQUENCE [LARGE SCALE GENOMIC DNA]</scope>
    <source>
        <strain evidence="1">180601</strain>
        <tissue evidence="1">Whole Body</tissue>
    </source>
</reference>
<gene>
    <name evidence="1" type="ORF">FWK35_00019953</name>
</gene>
<dbReference type="EMBL" id="VUJU01005925">
    <property type="protein sequence ID" value="KAF0749913.1"/>
    <property type="molecule type" value="Genomic_DNA"/>
</dbReference>
<dbReference type="AlphaFoldDB" id="A0A6G0Y6K4"/>
<proteinExistence type="predicted"/>
<dbReference type="Proteomes" id="UP000478052">
    <property type="component" value="Unassembled WGS sequence"/>
</dbReference>
<protein>
    <submittedName>
        <fullName evidence="1">Putative nuclease HARBI1</fullName>
    </submittedName>
</protein>
<organism evidence="1 2">
    <name type="scientific">Aphis craccivora</name>
    <name type="common">Cowpea aphid</name>
    <dbReference type="NCBI Taxonomy" id="307492"/>
    <lineage>
        <taxon>Eukaryota</taxon>
        <taxon>Metazoa</taxon>
        <taxon>Ecdysozoa</taxon>
        <taxon>Arthropoda</taxon>
        <taxon>Hexapoda</taxon>
        <taxon>Insecta</taxon>
        <taxon>Pterygota</taxon>
        <taxon>Neoptera</taxon>
        <taxon>Paraneoptera</taxon>
        <taxon>Hemiptera</taxon>
        <taxon>Sternorrhyncha</taxon>
        <taxon>Aphidomorpha</taxon>
        <taxon>Aphidoidea</taxon>
        <taxon>Aphididae</taxon>
        <taxon>Aphidini</taxon>
        <taxon>Aphis</taxon>
        <taxon>Aphis</taxon>
    </lineage>
</organism>
<feature type="non-terminal residue" evidence="1">
    <location>
        <position position="221"/>
    </location>
</feature>
<comment type="caution">
    <text evidence="1">The sequence shown here is derived from an EMBL/GenBank/DDBJ whole genome shotgun (WGS) entry which is preliminary data.</text>
</comment>
<evidence type="ECO:0000313" key="1">
    <source>
        <dbReference type="EMBL" id="KAF0749913.1"/>
    </source>
</evidence>
<accession>A0A6G0Y6K4</accession>
<dbReference type="OrthoDB" id="6763371at2759"/>
<keyword evidence="2" id="KW-1185">Reference proteome</keyword>
<name>A0A6G0Y6K4_APHCR</name>